<dbReference type="SUPFAM" id="SSF51261">
    <property type="entry name" value="Duplicated hybrid motif"/>
    <property type="match status" value="1"/>
</dbReference>
<name>A0ABS2M6S7_9ACTN</name>
<dbReference type="RefSeq" id="WP_307822784.1">
    <property type="nucleotide sequence ID" value="NZ_JACDTV010000003.1"/>
</dbReference>
<dbReference type="GO" id="GO:0016787">
    <property type="term" value="F:hydrolase activity"/>
    <property type="evidence" value="ECO:0007669"/>
    <property type="project" value="UniProtKB-KW"/>
</dbReference>
<accession>A0ABS2M6S7</accession>
<sequence>MPSSSAATLLTALLTTLLSAMGPTAEPDPVGSWPLRPEPEVVDGFDAPSSPYGPGHRGVDLLGRPGQPVRAALAGQVSFAGRIAGRGVVVVAHGLTRTTYEPVAGDLAVGEPVAAGEVVGHLEVAPSHCAPRTCLHWGWIESGPAGDTYLDPLRLVGLGPVRLLPLWSTSPAPTPVDTPYRAVLDHLAALG</sequence>
<dbReference type="CDD" id="cd12797">
    <property type="entry name" value="M23_peptidase"/>
    <property type="match status" value="1"/>
</dbReference>
<dbReference type="Proteomes" id="UP000732378">
    <property type="component" value="Unassembled WGS sequence"/>
</dbReference>
<proteinExistence type="predicted"/>
<gene>
    <name evidence="4" type="ORF">JOE61_000700</name>
</gene>
<protein>
    <submittedName>
        <fullName evidence="4">Murein DD-endopeptidase MepM/ murein hydrolase activator NlpD</fullName>
    </submittedName>
</protein>
<feature type="region of interest" description="Disordered" evidence="1">
    <location>
        <begin position="24"/>
        <end position="59"/>
    </location>
</feature>
<feature type="domain" description="M23ase beta-sheet core" evidence="3">
    <location>
        <begin position="55"/>
        <end position="142"/>
    </location>
</feature>
<keyword evidence="5" id="KW-1185">Reference proteome</keyword>
<dbReference type="InterPro" id="IPR016047">
    <property type="entry name" value="M23ase_b-sheet_dom"/>
</dbReference>
<dbReference type="Gene3D" id="2.70.70.10">
    <property type="entry name" value="Glucose Permease (Domain IIA)"/>
    <property type="match status" value="1"/>
</dbReference>
<evidence type="ECO:0000256" key="1">
    <source>
        <dbReference type="SAM" id="MobiDB-lite"/>
    </source>
</evidence>
<dbReference type="EMBL" id="JAFBBZ010000001">
    <property type="protein sequence ID" value="MBM7506886.1"/>
    <property type="molecule type" value="Genomic_DNA"/>
</dbReference>
<evidence type="ECO:0000256" key="2">
    <source>
        <dbReference type="SAM" id="SignalP"/>
    </source>
</evidence>
<reference evidence="4 5" key="1">
    <citation type="submission" date="2021-01" db="EMBL/GenBank/DDBJ databases">
        <title>Sequencing the genomes of 1000 actinobacteria strains.</title>
        <authorList>
            <person name="Klenk H.-P."/>
        </authorList>
    </citation>
    <scope>NUCLEOTIDE SEQUENCE [LARGE SCALE GENOMIC DNA]</scope>
    <source>
        <strain evidence="4 5">DSM 18239</strain>
    </source>
</reference>
<dbReference type="InterPro" id="IPR011055">
    <property type="entry name" value="Dup_hybrid_motif"/>
</dbReference>
<comment type="caution">
    <text evidence="4">The sequence shown here is derived from an EMBL/GenBank/DDBJ whole genome shotgun (WGS) entry which is preliminary data.</text>
</comment>
<keyword evidence="4" id="KW-0378">Hydrolase</keyword>
<evidence type="ECO:0000259" key="3">
    <source>
        <dbReference type="Pfam" id="PF01551"/>
    </source>
</evidence>
<dbReference type="Pfam" id="PF01551">
    <property type="entry name" value="Peptidase_M23"/>
    <property type="match status" value="1"/>
</dbReference>
<feature type="chain" id="PRO_5046385109" evidence="2">
    <location>
        <begin position="26"/>
        <end position="191"/>
    </location>
</feature>
<evidence type="ECO:0000313" key="5">
    <source>
        <dbReference type="Proteomes" id="UP000732378"/>
    </source>
</evidence>
<keyword evidence="2" id="KW-0732">Signal</keyword>
<organism evidence="4 5">
    <name type="scientific">Nocardioides salarius</name>
    <dbReference type="NCBI Taxonomy" id="374513"/>
    <lineage>
        <taxon>Bacteria</taxon>
        <taxon>Bacillati</taxon>
        <taxon>Actinomycetota</taxon>
        <taxon>Actinomycetes</taxon>
        <taxon>Propionibacteriales</taxon>
        <taxon>Nocardioidaceae</taxon>
        <taxon>Nocardioides</taxon>
    </lineage>
</organism>
<evidence type="ECO:0000313" key="4">
    <source>
        <dbReference type="EMBL" id="MBM7506886.1"/>
    </source>
</evidence>
<feature type="signal peptide" evidence="2">
    <location>
        <begin position="1"/>
        <end position="25"/>
    </location>
</feature>